<keyword evidence="5" id="KW-1185">Reference proteome</keyword>
<dbReference type="InterPro" id="IPR036812">
    <property type="entry name" value="NAD(P)_OxRdtase_dom_sf"/>
</dbReference>
<dbReference type="EMBL" id="JACOFV010000009">
    <property type="protein sequence ID" value="MBC3862603.1"/>
    <property type="molecule type" value="Genomic_DNA"/>
</dbReference>
<sequence>MQAVNNTQTHTPETGSTRRLGANGPVVSTLGLGCMGMSDFYANRDDAESIATIHRAIELGITLFDTADMYGPYTNEELLGKAIKGKRDQVFIATKFGIVRDLSNPSARGINGSPDYIKQSVEGSLKRLGVDHIDLYYQHRIDPNTPIEESVGAMADLVKAGKIRYIGLSEPAAATIERAHQVHPITAIQSEYSLWTRDPEQDVLATCRRLGIGFVPYSPLGRGFLTGALTSPEQFAEDDYRRFSPRFQGENFNKNLQLVYKVEQLAKDYGCSASQLALAWVLAQDPHIVPIPGTKRRRYLEENWGALNLKLSAKDLQALNDIFPPDAVAGARYPEASMKVLNG</sequence>
<dbReference type="InterPro" id="IPR023210">
    <property type="entry name" value="NADP_OxRdtase_dom"/>
</dbReference>
<gene>
    <name evidence="4" type="ORF">H8K32_10865</name>
</gene>
<dbReference type="PANTHER" id="PTHR43625">
    <property type="entry name" value="AFLATOXIN B1 ALDEHYDE REDUCTASE"/>
    <property type="match status" value="1"/>
</dbReference>
<feature type="domain" description="NADP-dependent oxidoreductase" evidence="3">
    <location>
        <begin position="30"/>
        <end position="321"/>
    </location>
</feature>
<reference evidence="4" key="1">
    <citation type="submission" date="2020-08" db="EMBL/GenBank/DDBJ databases">
        <title>Novel species isolated from subtropical streams in China.</title>
        <authorList>
            <person name="Lu H."/>
        </authorList>
    </citation>
    <scope>NUCLEOTIDE SEQUENCE</scope>
    <source>
        <strain evidence="4">KACC 12607</strain>
    </source>
</reference>
<comment type="caution">
    <text evidence="4">The sequence shown here is derived from an EMBL/GenBank/DDBJ whole genome shotgun (WGS) entry which is preliminary data.</text>
</comment>
<dbReference type="GO" id="GO:0005737">
    <property type="term" value="C:cytoplasm"/>
    <property type="evidence" value="ECO:0007669"/>
    <property type="project" value="TreeGrafter"/>
</dbReference>
<dbReference type="SUPFAM" id="SSF51430">
    <property type="entry name" value="NAD(P)-linked oxidoreductase"/>
    <property type="match status" value="1"/>
</dbReference>
<evidence type="ECO:0000313" key="5">
    <source>
        <dbReference type="Proteomes" id="UP000634011"/>
    </source>
</evidence>
<evidence type="ECO:0000256" key="2">
    <source>
        <dbReference type="SAM" id="MobiDB-lite"/>
    </source>
</evidence>
<evidence type="ECO:0000313" key="4">
    <source>
        <dbReference type="EMBL" id="MBC3862603.1"/>
    </source>
</evidence>
<evidence type="ECO:0000256" key="1">
    <source>
        <dbReference type="ARBA" id="ARBA00023002"/>
    </source>
</evidence>
<proteinExistence type="predicted"/>
<name>A0A923KP80_9BURK</name>
<feature type="compositionally biased region" description="Polar residues" evidence="2">
    <location>
        <begin position="1"/>
        <end position="17"/>
    </location>
</feature>
<organism evidence="4 5">
    <name type="scientific">Undibacterium jejuense</name>
    <dbReference type="NCBI Taxonomy" id="1344949"/>
    <lineage>
        <taxon>Bacteria</taxon>
        <taxon>Pseudomonadati</taxon>
        <taxon>Pseudomonadota</taxon>
        <taxon>Betaproteobacteria</taxon>
        <taxon>Burkholderiales</taxon>
        <taxon>Oxalobacteraceae</taxon>
        <taxon>Undibacterium</taxon>
    </lineage>
</organism>
<dbReference type="RefSeq" id="WP_186912523.1">
    <property type="nucleotide sequence ID" value="NZ_JACOFV010000009.1"/>
</dbReference>
<dbReference type="Pfam" id="PF00248">
    <property type="entry name" value="Aldo_ket_red"/>
    <property type="match status" value="1"/>
</dbReference>
<dbReference type="PANTHER" id="PTHR43625:SF40">
    <property type="entry name" value="ALDO-KETO REDUCTASE YAKC [NADP(+)]"/>
    <property type="match status" value="1"/>
</dbReference>
<accession>A0A923KP80</accession>
<dbReference type="CDD" id="cd19076">
    <property type="entry name" value="AKR_AKR13A_13D"/>
    <property type="match status" value="1"/>
</dbReference>
<keyword evidence="1" id="KW-0560">Oxidoreductase</keyword>
<dbReference type="AlphaFoldDB" id="A0A923KP80"/>
<dbReference type="Gene3D" id="3.20.20.100">
    <property type="entry name" value="NADP-dependent oxidoreductase domain"/>
    <property type="match status" value="1"/>
</dbReference>
<evidence type="ECO:0000259" key="3">
    <source>
        <dbReference type="Pfam" id="PF00248"/>
    </source>
</evidence>
<dbReference type="Proteomes" id="UP000634011">
    <property type="component" value="Unassembled WGS sequence"/>
</dbReference>
<protein>
    <submittedName>
        <fullName evidence="4">Aldo/keto reductase</fullName>
    </submittedName>
</protein>
<dbReference type="GO" id="GO:0016491">
    <property type="term" value="F:oxidoreductase activity"/>
    <property type="evidence" value="ECO:0007669"/>
    <property type="project" value="UniProtKB-KW"/>
</dbReference>
<feature type="region of interest" description="Disordered" evidence="2">
    <location>
        <begin position="1"/>
        <end position="22"/>
    </location>
</feature>
<dbReference type="InterPro" id="IPR050791">
    <property type="entry name" value="Aldo-Keto_reductase"/>
</dbReference>